<keyword evidence="2" id="KW-1133">Transmembrane helix</keyword>
<feature type="transmembrane region" description="Helical" evidence="2">
    <location>
        <begin position="410"/>
        <end position="427"/>
    </location>
</feature>
<feature type="transmembrane region" description="Helical" evidence="2">
    <location>
        <begin position="448"/>
        <end position="465"/>
    </location>
</feature>
<feature type="transmembrane region" description="Helical" evidence="2">
    <location>
        <begin position="299"/>
        <end position="320"/>
    </location>
</feature>
<feature type="transmembrane region" description="Helical" evidence="2">
    <location>
        <begin position="356"/>
        <end position="374"/>
    </location>
</feature>
<evidence type="ECO:0000256" key="2">
    <source>
        <dbReference type="SAM" id="Phobius"/>
    </source>
</evidence>
<protein>
    <submittedName>
        <fullName evidence="3">Glycosyltransferase</fullName>
    </submittedName>
</protein>
<evidence type="ECO:0000313" key="4">
    <source>
        <dbReference type="Proteomes" id="UP001551584"/>
    </source>
</evidence>
<keyword evidence="2" id="KW-0812">Transmembrane</keyword>
<feature type="transmembrane region" description="Helical" evidence="2">
    <location>
        <begin position="259"/>
        <end position="292"/>
    </location>
</feature>
<keyword evidence="4" id="KW-1185">Reference proteome</keyword>
<feature type="transmembrane region" description="Helical" evidence="2">
    <location>
        <begin position="181"/>
        <end position="201"/>
    </location>
</feature>
<evidence type="ECO:0000313" key="3">
    <source>
        <dbReference type="EMBL" id="MEU9578423.1"/>
    </source>
</evidence>
<keyword evidence="2" id="KW-0472">Membrane</keyword>
<evidence type="ECO:0000256" key="1">
    <source>
        <dbReference type="SAM" id="MobiDB-lite"/>
    </source>
</evidence>
<gene>
    <name evidence="3" type="ORF">AB0D95_14370</name>
</gene>
<feature type="transmembrane region" description="Helical" evidence="2">
    <location>
        <begin position="230"/>
        <end position="247"/>
    </location>
</feature>
<dbReference type="Proteomes" id="UP001551584">
    <property type="component" value="Unassembled WGS sequence"/>
</dbReference>
<accession>A0ABV3EQD4</accession>
<comment type="caution">
    <text evidence="3">The sequence shown here is derived from an EMBL/GenBank/DDBJ whole genome shotgun (WGS) entry which is preliminary data.</text>
</comment>
<proteinExistence type="predicted"/>
<feature type="transmembrane region" description="Helical" evidence="2">
    <location>
        <begin position="63"/>
        <end position="85"/>
    </location>
</feature>
<dbReference type="RefSeq" id="WP_359272468.1">
    <property type="nucleotide sequence ID" value="NZ_JBEZNA010000028.1"/>
</dbReference>
<feature type="region of interest" description="Disordered" evidence="1">
    <location>
        <begin position="1"/>
        <end position="31"/>
    </location>
</feature>
<feature type="transmembrane region" description="Helical" evidence="2">
    <location>
        <begin position="34"/>
        <end position="51"/>
    </location>
</feature>
<sequence length="608" mass="65373">MPDATPAHAPEGGVRRPAGGGGPRPSAHGRRWSAVRPAGPLLAAIALWAYAVRSTDVTTLDDFGLVTAVHPAFWAGLAVLTAGFWSTVRRSGRADAWPLAHVLGLLVMERATQALVYPTPLHAWAWKHDAVVDHLLTDGGLRSGAELGDMAAYDQWPGFFALQAAAVRSAGAENTLTLMSWWPLISSVLVLAPLVLVYRTFTQDRRLIWTGVWLFCAGNWVGQDYFSPQSLALVLHLAVIALVLRRFPGAGRHGPRQAVWTTVLITVMVPVVLSHQLTPVVLIASLGVLALTRRHRDRVPFLAAVALFAAWNLTASLPFLSAALPGMIASVGDIGANVETGYGTTPTGTGAVATSWAARGLSGAVLLLALLGAVRQRELRRRARPLLLLTAVPPLLIAVGDYGSEMVFRVLMFMLPGAAFFAAAALLPRTGPPSGTPPRPLPARFLRLPLPVLLATTFAFVPSYAGKDRIGYFPPAEVALVAGLVRSAPDGSLVVAPNRNHPLAYGDYWRLDHHWFLEEDRAVVDRILRQPARTLALGMRGRPGPGRSYLLFTQGQRADAEMNGHLTGAQWRRVERSVATSPFFDLVARNAAGSVYELDVAAVEEAVR</sequence>
<organism evidence="3 4">
    <name type="scientific">Streptomyces chilikensis</name>
    <dbReference type="NCBI Taxonomy" id="1194079"/>
    <lineage>
        <taxon>Bacteria</taxon>
        <taxon>Bacillati</taxon>
        <taxon>Actinomycetota</taxon>
        <taxon>Actinomycetes</taxon>
        <taxon>Kitasatosporales</taxon>
        <taxon>Streptomycetaceae</taxon>
        <taxon>Streptomyces</taxon>
    </lineage>
</organism>
<dbReference type="EMBL" id="JBEZNA010000028">
    <property type="protein sequence ID" value="MEU9578423.1"/>
    <property type="molecule type" value="Genomic_DNA"/>
</dbReference>
<reference evidence="3 4" key="1">
    <citation type="submission" date="2024-06" db="EMBL/GenBank/DDBJ databases">
        <title>The Natural Products Discovery Center: Release of the First 8490 Sequenced Strains for Exploring Actinobacteria Biosynthetic Diversity.</title>
        <authorList>
            <person name="Kalkreuter E."/>
            <person name="Kautsar S.A."/>
            <person name="Yang D."/>
            <person name="Bader C.D."/>
            <person name="Teijaro C.N."/>
            <person name="Fluegel L."/>
            <person name="Davis C.M."/>
            <person name="Simpson J.R."/>
            <person name="Lauterbach L."/>
            <person name="Steele A.D."/>
            <person name="Gui C."/>
            <person name="Meng S."/>
            <person name="Li G."/>
            <person name="Viehrig K."/>
            <person name="Ye F."/>
            <person name="Su P."/>
            <person name="Kiefer A.F."/>
            <person name="Nichols A."/>
            <person name="Cepeda A.J."/>
            <person name="Yan W."/>
            <person name="Fan B."/>
            <person name="Jiang Y."/>
            <person name="Adhikari A."/>
            <person name="Zheng C.-J."/>
            <person name="Schuster L."/>
            <person name="Cowan T.M."/>
            <person name="Smanski M.J."/>
            <person name="Chevrette M.G."/>
            <person name="De Carvalho L.P.S."/>
            <person name="Shen B."/>
        </authorList>
    </citation>
    <scope>NUCLEOTIDE SEQUENCE [LARGE SCALE GENOMIC DNA]</scope>
    <source>
        <strain evidence="3 4">NPDC048117</strain>
    </source>
</reference>
<name>A0ABV3EQD4_9ACTN</name>